<keyword evidence="2" id="KW-1185">Reference proteome</keyword>
<dbReference type="Gene3D" id="1.20.1250.20">
    <property type="entry name" value="MFS general substrate transporter like domains"/>
    <property type="match status" value="1"/>
</dbReference>
<reference evidence="1 2" key="1">
    <citation type="submission" date="2014-04" db="EMBL/GenBank/DDBJ databases">
        <title>Draft genome sequence of the novel Streptomyces griseorubens JSD-1 playing a role in carbon and nitrogen cycle.</title>
        <authorList>
            <consortium name="Shanghai Jiao Tong University"/>
            <person name="Feng H."/>
            <person name="Sun Y."/>
            <person name="Zhi Y."/>
            <person name="Mao L."/>
            <person name="Luo Y."/>
            <person name="Wei X."/>
            <person name="Zhou P."/>
        </authorList>
    </citation>
    <scope>NUCLEOTIDE SEQUENCE [LARGE SCALE GENOMIC DNA]</scope>
    <source>
        <strain evidence="1 2">JSD-1</strain>
    </source>
</reference>
<dbReference type="EMBL" id="JJMG01000205">
    <property type="protein sequence ID" value="KEG39098.1"/>
    <property type="molecule type" value="Genomic_DNA"/>
</dbReference>
<dbReference type="SUPFAM" id="SSF103473">
    <property type="entry name" value="MFS general substrate transporter"/>
    <property type="match status" value="1"/>
</dbReference>
<organism evidence="1 2">
    <name type="scientific">Streptomyces griseorubens</name>
    <dbReference type="NCBI Taxonomy" id="66897"/>
    <lineage>
        <taxon>Bacteria</taxon>
        <taxon>Bacillati</taxon>
        <taxon>Actinomycetota</taxon>
        <taxon>Actinomycetes</taxon>
        <taxon>Kitasatosporales</taxon>
        <taxon>Streptomycetaceae</taxon>
        <taxon>Streptomyces</taxon>
        <taxon>Streptomyces althioticus group</taxon>
    </lineage>
</organism>
<evidence type="ECO:0000313" key="2">
    <source>
        <dbReference type="Proteomes" id="UP000027632"/>
    </source>
</evidence>
<accession>A0ABR4SV82</accession>
<proteinExistence type="predicted"/>
<evidence type="ECO:0000313" key="1">
    <source>
        <dbReference type="EMBL" id="KEG39098.1"/>
    </source>
</evidence>
<sequence length="109" mass="10648">MLVAGHACFATGYVLFLAAHWATAVAVGVGVMLLGAVSYTLGEILGGPITTTIAAESAPDALRGRYLSLNQLAVSAAGAVAPAVLSGLLSAGGGRVGGVMGSGTPKRPR</sequence>
<dbReference type="Proteomes" id="UP000027632">
    <property type="component" value="Unassembled WGS sequence"/>
</dbReference>
<comment type="caution">
    <text evidence="1">The sequence shown here is derived from an EMBL/GenBank/DDBJ whole genome shotgun (WGS) entry which is preliminary data.</text>
</comment>
<dbReference type="InterPro" id="IPR036259">
    <property type="entry name" value="MFS_trans_sf"/>
</dbReference>
<name>A0ABR4SV82_9ACTN</name>
<evidence type="ECO:0008006" key="3">
    <source>
        <dbReference type="Google" id="ProtNLM"/>
    </source>
</evidence>
<gene>
    <name evidence="1" type="ORF">DJ64_17035</name>
</gene>
<protein>
    <recommendedName>
        <fullName evidence="3">MFS transporter</fullName>
    </recommendedName>
</protein>